<dbReference type="OrthoDB" id="9788336at2"/>
<evidence type="ECO:0000259" key="8">
    <source>
        <dbReference type="PROSITE" id="PS00651"/>
    </source>
</evidence>
<dbReference type="InterPro" id="IPR000244">
    <property type="entry name" value="Ribosomal_bL9"/>
</dbReference>
<dbReference type="GO" id="GO:0003735">
    <property type="term" value="F:structural constituent of ribosome"/>
    <property type="evidence" value="ECO:0007669"/>
    <property type="project" value="InterPro"/>
</dbReference>
<evidence type="ECO:0000256" key="7">
    <source>
        <dbReference type="HAMAP-Rule" id="MF_00503"/>
    </source>
</evidence>
<keyword evidence="2 7" id="KW-0699">rRNA-binding</keyword>
<evidence type="ECO:0000313" key="9">
    <source>
        <dbReference type="EMBL" id="AFA41338.1"/>
    </source>
</evidence>
<evidence type="ECO:0000256" key="6">
    <source>
        <dbReference type="ARBA" id="ARBA00035292"/>
    </source>
</evidence>
<dbReference type="AlphaFoldDB" id="H6Q555"/>
<dbReference type="Gene3D" id="3.40.5.10">
    <property type="entry name" value="Ribosomal protein L9, N-terminal domain"/>
    <property type="match status" value="1"/>
</dbReference>
<dbReference type="Proteomes" id="UP000009061">
    <property type="component" value="Chromosome"/>
</dbReference>
<proteinExistence type="inferred from homology"/>
<feature type="domain" description="Ribosomal protein L9" evidence="8">
    <location>
        <begin position="13"/>
        <end position="40"/>
    </location>
</feature>
<evidence type="ECO:0000256" key="1">
    <source>
        <dbReference type="ARBA" id="ARBA00010605"/>
    </source>
</evidence>
<dbReference type="STRING" id="1142511.WIGMOR_0518"/>
<dbReference type="eggNOG" id="COG0359">
    <property type="taxonomic scope" value="Bacteria"/>
</dbReference>
<dbReference type="HAMAP" id="MF_00503">
    <property type="entry name" value="Ribosomal_bL9"/>
    <property type="match status" value="1"/>
</dbReference>
<sequence length="150" mass="17156">MQIILLKKIINLGNPGDQVSVKPGYARNFLFPRNLAIIASEENVKHFEYKKIKLEEKLKYETSLLVNRCDKIKNLKCIEISCKAGRNGKLFGSVGARQIAEKIKEKNVHVMKHEIKLIDGPLRLIGSYKVKIQINQKIFTTIDVILKNNI</sequence>
<keyword evidence="4 7" id="KW-0689">Ribosomal protein</keyword>
<dbReference type="Gene3D" id="3.10.430.100">
    <property type="entry name" value="Ribosomal protein L9, C-terminal domain"/>
    <property type="match status" value="1"/>
</dbReference>
<dbReference type="GO" id="GO:0006412">
    <property type="term" value="P:translation"/>
    <property type="evidence" value="ECO:0007669"/>
    <property type="project" value="UniProtKB-UniRule"/>
</dbReference>
<dbReference type="InterPro" id="IPR009027">
    <property type="entry name" value="Ribosomal_bL9/RNase_H1_N"/>
</dbReference>
<dbReference type="Pfam" id="PF01281">
    <property type="entry name" value="Ribosomal_L9_N"/>
    <property type="match status" value="1"/>
</dbReference>
<dbReference type="SUPFAM" id="SSF55658">
    <property type="entry name" value="L9 N-domain-like"/>
    <property type="match status" value="1"/>
</dbReference>
<evidence type="ECO:0000256" key="5">
    <source>
        <dbReference type="ARBA" id="ARBA00023274"/>
    </source>
</evidence>
<keyword evidence="5 7" id="KW-0687">Ribonucleoprotein</keyword>
<keyword evidence="3 7" id="KW-0694">RNA-binding</keyword>
<gene>
    <name evidence="7 9" type="primary">rplI</name>
    <name evidence="9" type="ORF">WIGMOR_0518</name>
</gene>
<dbReference type="GO" id="GO:1990904">
    <property type="term" value="C:ribonucleoprotein complex"/>
    <property type="evidence" value="ECO:0007669"/>
    <property type="project" value="UniProtKB-KW"/>
</dbReference>
<dbReference type="KEGG" id="wgl:WIGMOR_0518"/>
<dbReference type="NCBIfam" id="TIGR00158">
    <property type="entry name" value="L9"/>
    <property type="match status" value="1"/>
</dbReference>
<comment type="similarity">
    <text evidence="1 7">Belongs to the bacterial ribosomal protein bL9 family.</text>
</comment>
<dbReference type="InterPro" id="IPR020069">
    <property type="entry name" value="Ribosomal_bL9_C"/>
</dbReference>
<dbReference type="InterPro" id="IPR020070">
    <property type="entry name" value="Ribosomal_bL9_N"/>
</dbReference>
<accession>H6Q555</accession>
<dbReference type="SUPFAM" id="SSF55653">
    <property type="entry name" value="Ribosomal protein L9 C-domain"/>
    <property type="match status" value="1"/>
</dbReference>
<dbReference type="GO" id="GO:0019843">
    <property type="term" value="F:rRNA binding"/>
    <property type="evidence" value="ECO:0007669"/>
    <property type="project" value="UniProtKB-UniRule"/>
</dbReference>
<reference evidence="9 10" key="1">
    <citation type="journal article" date="2012" name="MBio">
        <title>Insight into the transmission biology and species-specific functional capabilities of tsetse (Diptera: glossinidae) obligate symbiont wigglesworthia.</title>
        <authorList>
            <person name="Rio R.V."/>
            <person name="Symula R.E."/>
            <person name="Wang J."/>
            <person name="Lohs C."/>
            <person name="Wu Y.N."/>
            <person name="Snyder A.K."/>
            <person name="Bjornson R.D."/>
            <person name="Oshima K."/>
            <person name="Biehl B.S."/>
            <person name="Perna N.T."/>
            <person name="Hattori M."/>
            <person name="Aksoy S."/>
        </authorList>
    </citation>
    <scope>NUCLEOTIDE SEQUENCE [LARGE SCALE GENOMIC DNA]</scope>
    <source>
        <strain evidence="9">WGM</strain>
    </source>
</reference>
<dbReference type="GO" id="GO:0005840">
    <property type="term" value="C:ribosome"/>
    <property type="evidence" value="ECO:0007669"/>
    <property type="project" value="UniProtKB-KW"/>
</dbReference>
<dbReference type="HOGENOM" id="CLU_078938_4_1_6"/>
<comment type="function">
    <text evidence="7">Binds to the 23S rRNA.</text>
</comment>
<evidence type="ECO:0000256" key="4">
    <source>
        <dbReference type="ARBA" id="ARBA00022980"/>
    </source>
</evidence>
<dbReference type="InterPro" id="IPR036791">
    <property type="entry name" value="Ribosomal_bL9_C_sf"/>
</dbReference>
<organism evidence="9 10">
    <name type="scientific">Wigglesworthia glossinidia endosymbiont of Glossina morsitans morsitans</name>
    <name type="common">Yale colony</name>
    <dbReference type="NCBI Taxonomy" id="1142511"/>
    <lineage>
        <taxon>Bacteria</taxon>
        <taxon>Pseudomonadati</taxon>
        <taxon>Pseudomonadota</taxon>
        <taxon>Gammaproteobacteria</taxon>
        <taxon>Enterobacterales</taxon>
        <taxon>Erwiniaceae</taxon>
        <taxon>Wigglesworthia</taxon>
    </lineage>
</organism>
<evidence type="ECO:0000256" key="3">
    <source>
        <dbReference type="ARBA" id="ARBA00022884"/>
    </source>
</evidence>
<dbReference type="EMBL" id="CP003315">
    <property type="protein sequence ID" value="AFA41338.1"/>
    <property type="molecule type" value="Genomic_DNA"/>
</dbReference>
<dbReference type="InterPro" id="IPR020594">
    <property type="entry name" value="Ribosomal_bL9_bac/chp"/>
</dbReference>
<protein>
    <recommendedName>
        <fullName evidence="6 7">Large ribosomal subunit protein bL9</fullName>
    </recommendedName>
</protein>
<dbReference type="RefSeq" id="WP_014354277.1">
    <property type="nucleotide sequence ID" value="NC_016893.1"/>
</dbReference>
<name>H6Q555_WIGGL</name>
<evidence type="ECO:0000313" key="10">
    <source>
        <dbReference type="Proteomes" id="UP000009061"/>
    </source>
</evidence>
<dbReference type="PROSITE" id="PS00651">
    <property type="entry name" value="RIBOSOMAL_L9"/>
    <property type="match status" value="1"/>
</dbReference>
<evidence type="ECO:0000256" key="2">
    <source>
        <dbReference type="ARBA" id="ARBA00022730"/>
    </source>
</evidence>
<dbReference type="PANTHER" id="PTHR21368">
    <property type="entry name" value="50S RIBOSOMAL PROTEIN L9"/>
    <property type="match status" value="1"/>
</dbReference>
<dbReference type="InterPro" id="IPR036935">
    <property type="entry name" value="Ribosomal_bL9_N_sf"/>
</dbReference>
<keyword evidence="10" id="KW-1185">Reference proteome</keyword>
<dbReference type="Pfam" id="PF03948">
    <property type="entry name" value="Ribosomal_L9_C"/>
    <property type="match status" value="1"/>
</dbReference>